<organism evidence="2 3">
    <name type="scientific">Nitrincola lacisaponensis</name>
    <dbReference type="NCBI Taxonomy" id="267850"/>
    <lineage>
        <taxon>Bacteria</taxon>
        <taxon>Pseudomonadati</taxon>
        <taxon>Pseudomonadota</taxon>
        <taxon>Gammaproteobacteria</taxon>
        <taxon>Oceanospirillales</taxon>
        <taxon>Oceanospirillaceae</taxon>
        <taxon>Nitrincola</taxon>
    </lineage>
</organism>
<feature type="domain" description="Methyltransferase" evidence="1">
    <location>
        <begin position="40"/>
        <end position="135"/>
    </location>
</feature>
<sequence>MENVYGKLASWVYHLDKPIGRSFGDLEYYSSRLEGCSGPVLEPGVGNGRIYIPMLEQGFNIEGFDASEEMLAYCRRESSLRNLSPKLTCQTFSDFSYSDKFEVIIIPAGTFQLIFDFSAAMTVLRRLYSYLMPGGRIILDIDAMKGMIEASDSIRRWSISEDEMLTLTSSAPQVDCVNQTALSYLRYEHWSKGQLITTEMDLFYLRWWGVNELILALNAVGFTDVIASGGYEYGKEPSQDDLVITLEAQRPRIGA</sequence>
<name>A0A063Y3R2_9GAMM</name>
<dbReference type="Gene3D" id="3.40.50.150">
    <property type="entry name" value="Vaccinia Virus protein VP39"/>
    <property type="match status" value="1"/>
</dbReference>
<reference evidence="2 3" key="1">
    <citation type="journal article" date="2005" name="Int. J. Syst. Evol. Microbiol.">
        <title>Nitrincola lacisaponensis gen. nov., sp. nov., a novel alkaliphilic bacterium isolated from an alkaline, saline lake.</title>
        <authorList>
            <person name="Dimitriu P.A."/>
            <person name="Shukla S.K."/>
            <person name="Conradt J."/>
            <person name="Marquez M.C."/>
            <person name="Ventosa A."/>
            <person name="Maglia A."/>
            <person name="Peyton B.M."/>
            <person name="Pinkart H.C."/>
            <person name="Mormile M.R."/>
        </authorList>
    </citation>
    <scope>NUCLEOTIDE SEQUENCE [LARGE SCALE GENOMIC DNA]</scope>
    <source>
        <strain evidence="2 3">4CA</strain>
    </source>
</reference>
<dbReference type="GO" id="GO:0032259">
    <property type="term" value="P:methylation"/>
    <property type="evidence" value="ECO:0007669"/>
    <property type="project" value="UniProtKB-KW"/>
</dbReference>
<keyword evidence="2" id="KW-0808">Transferase</keyword>
<dbReference type="RefSeq" id="WP_036546773.1">
    <property type="nucleotide sequence ID" value="NZ_JMSZ01000024.1"/>
</dbReference>
<dbReference type="GO" id="GO:0008168">
    <property type="term" value="F:methyltransferase activity"/>
    <property type="evidence" value="ECO:0007669"/>
    <property type="project" value="UniProtKB-KW"/>
</dbReference>
<dbReference type="Pfam" id="PF13649">
    <property type="entry name" value="Methyltransf_25"/>
    <property type="match status" value="1"/>
</dbReference>
<evidence type="ECO:0000313" key="3">
    <source>
        <dbReference type="Proteomes" id="UP000027318"/>
    </source>
</evidence>
<dbReference type="InterPro" id="IPR029063">
    <property type="entry name" value="SAM-dependent_MTases_sf"/>
</dbReference>
<accession>A0A063Y3R2</accession>
<evidence type="ECO:0000313" key="2">
    <source>
        <dbReference type="EMBL" id="KDE39800.1"/>
    </source>
</evidence>
<dbReference type="InterPro" id="IPR041698">
    <property type="entry name" value="Methyltransf_25"/>
</dbReference>
<keyword evidence="2" id="KW-0489">Methyltransferase</keyword>
<evidence type="ECO:0000259" key="1">
    <source>
        <dbReference type="Pfam" id="PF13649"/>
    </source>
</evidence>
<comment type="caution">
    <text evidence="2">The sequence shown here is derived from an EMBL/GenBank/DDBJ whole genome shotgun (WGS) entry which is preliminary data.</text>
</comment>
<dbReference type="AlphaFoldDB" id="A0A063Y3R2"/>
<dbReference type="STRING" id="267850.ADINL_1840"/>
<dbReference type="Proteomes" id="UP000027318">
    <property type="component" value="Unassembled WGS sequence"/>
</dbReference>
<keyword evidence="3" id="KW-1185">Reference proteome</keyword>
<protein>
    <submittedName>
        <fullName evidence="2">Methyltransferase</fullName>
    </submittedName>
</protein>
<gene>
    <name evidence="2" type="ORF">ADINL_1840</name>
</gene>
<dbReference type="SUPFAM" id="SSF53335">
    <property type="entry name" value="S-adenosyl-L-methionine-dependent methyltransferases"/>
    <property type="match status" value="1"/>
</dbReference>
<dbReference type="CDD" id="cd02440">
    <property type="entry name" value="AdoMet_MTases"/>
    <property type="match status" value="1"/>
</dbReference>
<dbReference type="EMBL" id="JMSZ01000024">
    <property type="protein sequence ID" value="KDE39800.1"/>
    <property type="molecule type" value="Genomic_DNA"/>
</dbReference>
<proteinExistence type="predicted"/>
<dbReference type="OrthoDB" id="9804312at2"/>